<dbReference type="OrthoDB" id="7011037at2"/>
<dbReference type="Pfam" id="PF00583">
    <property type="entry name" value="Acetyltransf_1"/>
    <property type="match status" value="1"/>
</dbReference>
<dbReference type="Gene3D" id="3.40.630.30">
    <property type="match status" value="1"/>
</dbReference>
<dbReference type="GO" id="GO:0016747">
    <property type="term" value="F:acyltransferase activity, transferring groups other than amino-acyl groups"/>
    <property type="evidence" value="ECO:0007669"/>
    <property type="project" value="InterPro"/>
</dbReference>
<keyword evidence="3" id="KW-1185">Reference proteome</keyword>
<dbReference type="PROSITE" id="PS51186">
    <property type="entry name" value="GNAT"/>
    <property type="match status" value="1"/>
</dbReference>
<dbReference type="RefSeq" id="WP_091289665.1">
    <property type="nucleotide sequence ID" value="NZ_FNON01000003.1"/>
</dbReference>
<dbReference type="InterPro" id="IPR016181">
    <property type="entry name" value="Acyl_CoA_acyltransferase"/>
</dbReference>
<feature type="domain" description="N-acetyltransferase" evidence="1">
    <location>
        <begin position="2"/>
        <end position="168"/>
    </location>
</feature>
<protein>
    <submittedName>
        <fullName evidence="2">Acetyltransferase (GNAT) family protein</fullName>
    </submittedName>
</protein>
<dbReference type="EMBL" id="FNON01000003">
    <property type="protein sequence ID" value="SDX72479.1"/>
    <property type="molecule type" value="Genomic_DNA"/>
</dbReference>
<dbReference type="CDD" id="cd04301">
    <property type="entry name" value="NAT_SF"/>
    <property type="match status" value="1"/>
</dbReference>
<evidence type="ECO:0000259" key="1">
    <source>
        <dbReference type="PROSITE" id="PS51186"/>
    </source>
</evidence>
<name>A0A1H3E3H5_9PSEU</name>
<dbReference type="Proteomes" id="UP000199515">
    <property type="component" value="Unassembled WGS sequence"/>
</dbReference>
<reference evidence="2 3" key="1">
    <citation type="submission" date="2016-10" db="EMBL/GenBank/DDBJ databases">
        <authorList>
            <person name="de Groot N.N."/>
        </authorList>
    </citation>
    <scope>NUCLEOTIDE SEQUENCE [LARGE SCALE GENOMIC DNA]</scope>
    <source>
        <strain evidence="2 3">CPCC 202699</strain>
    </source>
</reference>
<gene>
    <name evidence="2" type="ORF">SAMN05421504_103616</name>
</gene>
<evidence type="ECO:0000313" key="2">
    <source>
        <dbReference type="EMBL" id="SDX72479.1"/>
    </source>
</evidence>
<sequence>MVTIRKGGPDDFQAVIQFFDDAVVWLTERGSEGQWGSKPWSGIPKRVEWLREMVAGPGVFIAEIDGEPAGALIVSQQCPDMVTPVDEPELYIRLLITSRKHTGNDVGGHLIRHSLAEAERLGVGLLRVDCWAGGDGDLVRYYEGQGFTPTFQFDHQGWIGQVFDRRLP</sequence>
<accession>A0A1H3E3H5</accession>
<dbReference type="InterPro" id="IPR000182">
    <property type="entry name" value="GNAT_dom"/>
</dbReference>
<organism evidence="2 3">
    <name type="scientific">Amycolatopsis xylanica</name>
    <dbReference type="NCBI Taxonomy" id="589385"/>
    <lineage>
        <taxon>Bacteria</taxon>
        <taxon>Bacillati</taxon>
        <taxon>Actinomycetota</taxon>
        <taxon>Actinomycetes</taxon>
        <taxon>Pseudonocardiales</taxon>
        <taxon>Pseudonocardiaceae</taxon>
        <taxon>Amycolatopsis</taxon>
    </lineage>
</organism>
<dbReference type="AlphaFoldDB" id="A0A1H3E3H5"/>
<dbReference type="STRING" id="589385.SAMN05421504_103616"/>
<keyword evidence="2" id="KW-0808">Transferase</keyword>
<dbReference type="SUPFAM" id="SSF55729">
    <property type="entry name" value="Acyl-CoA N-acyltransferases (Nat)"/>
    <property type="match status" value="1"/>
</dbReference>
<proteinExistence type="predicted"/>
<evidence type="ECO:0000313" key="3">
    <source>
        <dbReference type="Proteomes" id="UP000199515"/>
    </source>
</evidence>